<dbReference type="AlphaFoldDB" id="A0A4Y9XQ74"/>
<evidence type="ECO:0000256" key="1">
    <source>
        <dbReference type="SAM" id="SignalP"/>
    </source>
</evidence>
<gene>
    <name evidence="2" type="ORF">EVJ58_g10301</name>
</gene>
<comment type="caution">
    <text evidence="2">The sequence shown here is derived from an EMBL/GenBank/DDBJ whole genome shotgun (WGS) entry which is preliminary data.</text>
</comment>
<sequence>MFAATLLAFASGAFAMPAALSTRQDPCNALGVGSTSSLAYNFKLTVIDPSVTYDPTYTGAPLALVSGNSDGLWWLKEIHQTASGVFSGWTLEGGALIPEPRSPNGGLVGSDMSVAAGSIVEFAVTNNGSANAGAGQTPYCAVTDAGGNATLTVNGDGNSFSVCQTPSLDWILVYSASSDNSGAYTLGSCTKQQVYLIRA</sequence>
<organism evidence="2 3">
    <name type="scientific">Rhodofomes roseus</name>
    <dbReference type="NCBI Taxonomy" id="34475"/>
    <lineage>
        <taxon>Eukaryota</taxon>
        <taxon>Fungi</taxon>
        <taxon>Dikarya</taxon>
        <taxon>Basidiomycota</taxon>
        <taxon>Agaricomycotina</taxon>
        <taxon>Agaricomycetes</taxon>
        <taxon>Polyporales</taxon>
        <taxon>Rhodofomes</taxon>
    </lineage>
</organism>
<feature type="chain" id="PRO_5021354950" evidence="1">
    <location>
        <begin position="16"/>
        <end position="199"/>
    </location>
</feature>
<dbReference type="Proteomes" id="UP000298390">
    <property type="component" value="Unassembled WGS sequence"/>
</dbReference>
<feature type="signal peptide" evidence="1">
    <location>
        <begin position="1"/>
        <end position="15"/>
    </location>
</feature>
<evidence type="ECO:0000313" key="3">
    <source>
        <dbReference type="Proteomes" id="UP000298390"/>
    </source>
</evidence>
<keyword evidence="1" id="KW-0732">Signal</keyword>
<proteinExistence type="predicted"/>
<protein>
    <submittedName>
        <fullName evidence="2">Uncharacterized protein</fullName>
    </submittedName>
</protein>
<reference evidence="2 3" key="1">
    <citation type="submission" date="2019-01" db="EMBL/GenBank/DDBJ databases">
        <title>Genome sequencing of the rare red list fungi Fomitopsis rosea.</title>
        <authorList>
            <person name="Buettner E."/>
            <person name="Kellner H."/>
        </authorList>
    </citation>
    <scope>NUCLEOTIDE SEQUENCE [LARGE SCALE GENOMIC DNA]</scope>
    <source>
        <strain evidence="2 3">DSM 105464</strain>
    </source>
</reference>
<name>A0A4Y9XQ74_9APHY</name>
<dbReference type="EMBL" id="SEKV01001076">
    <property type="protein sequence ID" value="TFY51928.1"/>
    <property type="molecule type" value="Genomic_DNA"/>
</dbReference>
<accession>A0A4Y9XQ74</accession>
<evidence type="ECO:0000313" key="2">
    <source>
        <dbReference type="EMBL" id="TFY51928.1"/>
    </source>
</evidence>